<sequence>MTFTSFKNARIVRSGWLDEGGRRLDCNPYMSGAQEARDALRRLNVRKDALRTLTKGYAGGIYNGPMFKRNYVESPEHGVPFISSGTLLLADLSTLSLLRAKDAKSSRLSYLRLRPGMTMISCSGTIGRMSYVRPDMAGVWSSQDVLKVVPDPDAIQPGYLHAFLSSRYGVPLVVSGTYGAIIQHIEPEHIADLPVPRFDIPTEHEIASKVDAAARARAEAVESLREAANRLYKRLGLKQPTPVASLPKPDVAMVSSEVFKDRGDAYYYSARNSESRIALDGATENHQLGEIAEVFIPGIFKRLYASDPQFGSPYITGGDVFELAPTSDKYLMKRVAAEYGLLLRKGMIVVQEAGQLGGLIGRSVMVGSYLDGFSCSNNMIRIVPEDDSDVGYLFTLLSSEHGVRLLSREAAGSSIPHTDEQRVKRIQVPWPSRTDREYIGAPAIRARELRDQACVWEREARDMLEARVLGEK</sequence>
<dbReference type="OrthoDB" id="9798929at2"/>
<dbReference type="GO" id="GO:0009307">
    <property type="term" value="P:DNA restriction-modification system"/>
    <property type="evidence" value="ECO:0007669"/>
    <property type="project" value="UniProtKB-KW"/>
</dbReference>
<keyword evidence="2" id="KW-0238">DNA-binding</keyword>
<keyword evidence="3" id="KW-0255">Endonuclease</keyword>
<reference evidence="3 4" key="1">
    <citation type="submission" date="2019-06" db="EMBL/GenBank/DDBJ databases">
        <title>Whole genome shotgun sequence of Zoogloea ramigera NBRC 15342.</title>
        <authorList>
            <person name="Hosoyama A."/>
            <person name="Uohara A."/>
            <person name="Ohji S."/>
            <person name="Ichikawa N."/>
        </authorList>
    </citation>
    <scope>NUCLEOTIDE SEQUENCE [LARGE SCALE GENOMIC DNA]</scope>
    <source>
        <strain evidence="3 4">NBRC 15342</strain>
    </source>
</reference>
<dbReference type="GO" id="GO:0003677">
    <property type="term" value="F:DNA binding"/>
    <property type="evidence" value="ECO:0007669"/>
    <property type="project" value="UniProtKB-KW"/>
</dbReference>
<keyword evidence="3" id="KW-0540">Nuclease</keyword>
<accession>A0A4Y4CRD5</accession>
<name>A0A4Y4CRD5_ZOORA</name>
<comment type="caution">
    <text evidence="3">The sequence shown here is derived from an EMBL/GenBank/DDBJ whole genome shotgun (WGS) entry which is preliminary data.</text>
</comment>
<dbReference type="SUPFAM" id="SSF116734">
    <property type="entry name" value="DNA methylase specificity domain"/>
    <property type="match status" value="2"/>
</dbReference>
<dbReference type="PANTHER" id="PTHR30408">
    <property type="entry name" value="TYPE-1 RESTRICTION ENZYME ECOKI SPECIFICITY PROTEIN"/>
    <property type="match status" value="1"/>
</dbReference>
<dbReference type="AlphaFoldDB" id="A0A4Y4CRD5"/>
<gene>
    <name evidence="3" type="primary">hsdS_1</name>
    <name evidence="3" type="ORF">ZRA01_09290</name>
</gene>
<proteinExistence type="predicted"/>
<dbReference type="InterPro" id="IPR052021">
    <property type="entry name" value="Type-I_RS_S_subunit"/>
</dbReference>
<protein>
    <submittedName>
        <fullName evidence="3">Type I restriction-modification system restriction endonuclease DNA specificity subunit HsdS</fullName>
    </submittedName>
</protein>
<evidence type="ECO:0000313" key="4">
    <source>
        <dbReference type="Proteomes" id="UP000318422"/>
    </source>
</evidence>
<dbReference type="Proteomes" id="UP000318422">
    <property type="component" value="Unassembled WGS sequence"/>
</dbReference>
<keyword evidence="1" id="KW-0680">Restriction system</keyword>
<dbReference type="EMBL" id="BJNV01000011">
    <property type="protein sequence ID" value="GEC94856.1"/>
    <property type="molecule type" value="Genomic_DNA"/>
</dbReference>
<evidence type="ECO:0000313" key="3">
    <source>
        <dbReference type="EMBL" id="GEC94856.1"/>
    </source>
</evidence>
<evidence type="ECO:0000256" key="2">
    <source>
        <dbReference type="ARBA" id="ARBA00023125"/>
    </source>
</evidence>
<keyword evidence="3" id="KW-0378">Hydrolase</keyword>
<dbReference type="PANTHER" id="PTHR30408:SF12">
    <property type="entry name" value="TYPE I RESTRICTION ENZYME MJAVIII SPECIFICITY SUBUNIT"/>
    <property type="match status" value="1"/>
</dbReference>
<dbReference type="Gene3D" id="3.90.220.20">
    <property type="entry name" value="DNA methylase specificity domains"/>
    <property type="match status" value="2"/>
</dbReference>
<dbReference type="GO" id="GO:0004519">
    <property type="term" value="F:endonuclease activity"/>
    <property type="evidence" value="ECO:0007669"/>
    <property type="project" value="UniProtKB-KW"/>
</dbReference>
<keyword evidence="4" id="KW-1185">Reference proteome</keyword>
<dbReference type="RefSeq" id="WP_141349816.1">
    <property type="nucleotide sequence ID" value="NZ_BJNV01000011.1"/>
</dbReference>
<dbReference type="NCBIfam" id="NF047740">
    <property type="entry name" value="antiphage_MADS5"/>
    <property type="match status" value="1"/>
</dbReference>
<dbReference type="InterPro" id="IPR044946">
    <property type="entry name" value="Restrct_endonuc_typeI_TRD_sf"/>
</dbReference>
<organism evidence="3 4">
    <name type="scientific">Zoogloea ramigera</name>
    <dbReference type="NCBI Taxonomy" id="350"/>
    <lineage>
        <taxon>Bacteria</taxon>
        <taxon>Pseudomonadati</taxon>
        <taxon>Pseudomonadota</taxon>
        <taxon>Betaproteobacteria</taxon>
        <taxon>Rhodocyclales</taxon>
        <taxon>Zoogloeaceae</taxon>
        <taxon>Zoogloea</taxon>
    </lineage>
</organism>
<evidence type="ECO:0000256" key="1">
    <source>
        <dbReference type="ARBA" id="ARBA00022747"/>
    </source>
</evidence>